<evidence type="ECO:0000313" key="2">
    <source>
        <dbReference type="Proteomes" id="UP001240697"/>
    </source>
</evidence>
<protein>
    <recommendedName>
        <fullName evidence="3">DUF5071 domain-containing protein</fullName>
    </recommendedName>
</protein>
<keyword evidence="2" id="KW-1185">Reference proteome</keyword>
<accession>A0ABY8STL4</accession>
<dbReference type="Proteomes" id="UP001240697">
    <property type="component" value="Chromosome"/>
</dbReference>
<gene>
    <name evidence="1" type="ORF">QMY55_02790</name>
</gene>
<evidence type="ECO:0008006" key="3">
    <source>
        <dbReference type="Google" id="ProtNLM"/>
    </source>
</evidence>
<reference evidence="1 2" key="1">
    <citation type="submission" date="2023-05" db="EMBL/GenBank/DDBJ databases">
        <authorList>
            <person name="Yin Y."/>
            <person name="Lu Z."/>
        </authorList>
    </citation>
    <scope>NUCLEOTIDE SEQUENCE [LARGE SCALE GENOMIC DNA]</scope>
    <source>
        <strain evidence="1 2">ZM22</strain>
    </source>
</reference>
<sequence>MQTASDFIAALTVDDSLKAAQMQPVLVALMPWLQQAPAVEVHQLARALLVANTRWHVVLHDTLSWLAEGDWPALVAAALQSAQVRGSMSEAERTVLEAASYQQPGLLAPLQSQLEELDWGIECFEPETQVQNAQSAMHLIFPPHYLRRGISWIPRHWLRAGTCSPALSAGASAVRVWAAASIVAGLCSI</sequence>
<proteinExistence type="predicted"/>
<evidence type="ECO:0000313" key="1">
    <source>
        <dbReference type="EMBL" id="WHS66090.1"/>
    </source>
</evidence>
<dbReference type="EMBL" id="CP125947">
    <property type="protein sequence ID" value="WHS66090.1"/>
    <property type="molecule type" value="Genomic_DNA"/>
</dbReference>
<dbReference type="RefSeq" id="WP_283487183.1">
    <property type="nucleotide sequence ID" value="NZ_CP125947.1"/>
</dbReference>
<organism evidence="1 2">
    <name type="scientific">Comamonas resistens</name>
    <dbReference type="NCBI Taxonomy" id="3046670"/>
    <lineage>
        <taxon>Bacteria</taxon>
        <taxon>Pseudomonadati</taxon>
        <taxon>Pseudomonadota</taxon>
        <taxon>Betaproteobacteria</taxon>
        <taxon>Burkholderiales</taxon>
        <taxon>Comamonadaceae</taxon>
        <taxon>Comamonas</taxon>
    </lineage>
</organism>
<name>A0ABY8STL4_9BURK</name>